<comment type="subcellular location">
    <subcellularLocation>
        <location evidence="1">Cell membrane</location>
        <topology evidence="1">Multi-pass membrane protein</topology>
    </subcellularLocation>
</comment>
<dbReference type="Pfam" id="PF02687">
    <property type="entry name" value="FtsX"/>
    <property type="match status" value="1"/>
</dbReference>
<feature type="transmembrane region" description="Helical" evidence="6">
    <location>
        <begin position="364"/>
        <end position="384"/>
    </location>
</feature>
<accession>A0A7H0VCM0</accession>
<keyword evidence="2" id="KW-1003">Cell membrane</keyword>
<keyword evidence="5 6" id="KW-0472">Membrane</keyword>
<evidence type="ECO:0000256" key="2">
    <source>
        <dbReference type="ARBA" id="ARBA00022475"/>
    </source>
</evidence>
<reference evidence="8 9" key="1">
    <citation type="submission" date="2020-08" db="EMBL/GenBank/DDBJ databases">
        <title>Croceimicrobium hydrocarbonivorans gen. nov., sp. nov., a novel marine bacterium isolated from a bacterial consortium that degrades polyethylene terephthalate.</title>
        <authorList>
            <person name="Liu R."/>
        </authorList>
    </citation>
    <scope>NUCLEOTIDE SEQUENCE [LARGE SCALE GENOMIC DNA]</scope>
    <source>
        <strain evidence="8 9">A20-9</strain>
    </source>
</reference>
<dbReference type="InterPro" id="IPR003838">
    <property type="entry name" value="ABC3_permease_C"/>
</dbReference>
<dbReference type="PROSITE" id="PS51257">
    <property type="entry name" value="PROKAR_LIPOPROTEIN"/>
    <property type="match status" value="1"/>
</dbReference>
<dbReference type="RefSeq" id="WP_210758000.1">
    <property type="nucleotide sequence ID" value="NZ_CP060139.1"/>
</dbReference>
<evidence type="ECO:0000259" key="7">
    <source>
        <dbReference type="Pfam" id="PF02687"/>
    </source>
</evidence>
<sequence length="397" mass="45265">MMIKLLRKTLHKFQLLGYLLSFVIGCTLFISIYQLRTDLGPLFEEMEGVINQRHLILSKNVSLFKSLDKSGIYFSEEELESLQALPYVKEVAQFQAAQFKVGAFLEGTNQMPGFYSELFLESIPDAYLDLKPKDWHWEEGQNFVPIIIPESYLTLYNLGFAESQGLPVVSKSTINQIAFQLKLDGRGQKAQFRSRIVGFSTKINSILVPDEFLSAANRKYGSGEARRSSRLILDLNSPKAEELLRFAEEHNYQLNQEKMEYNKLSFLMEGGLYFLAAMGILIMILALFFVLLSTHLILQKNRDLLRSLHLLGYSVKRIAQFYQYLSIGISLLGLLIAALLSLALRSYYQEFLNLILPLELDGNSILLSSLLIGIILIPLFYVILIRQIRRIVAPAQV</sequence>
<evidence type="ECO:0000256" key="1">
    <source>
        <dbReference type="ARBA" id="ARBA00004651"/>
    </source>
</evidence>
<feature type="domain" description="ABC3 transporter permease C-terminal" evidence="7">
    <location>
        <begin position="277"/>
        <end position="391"/>
    </location>
</feature>
<evidence type="ECO:0000256" key="5">
    <source>
        <dbReference type="ARBA" id="ARBA00023136"/>
    </source>
</evidence>
<dbReference type="Proteomes" id="UP000516305">
    <property type="component" value="Chromosome"/>
</dbReference>
<evidence type="ECO:0000256" key="3">
    <source>
        <dbReference type="ARBA" id="ARBA00022692"/>
    </source>
</evidence>
<feature type="transmembrane region" description="Helical" evidence="6">
    <location>
        <begin position="319"/>
        <end position="344"/>
    </location>
</feature>
<keyword evidence="3 6" id="KW-0812">Transmembrane</keyword>
<dbReference type="AlphaFoldDB" id="A0A7H0VCM0"/>
<evidence type="ECO:0000313" key="9">
    <source>
        <dbReference type="Proteomes" id="UP000516305"/>
    </source>
</evidence>
<feature type="transmembrane region" description="Helical" evidence="6">
    <location>
        <begin position="272"/>
        <end position="298"/>
    </location>
</feature>
<feature type="transmembrane region" description="Helical" evidence="6">
    <location>
        <begin position="15"/>
        <end position="35"/>
    </location>
</feature>
<keyword evidence="9" id="KW-1185">Reference proteome</keyword>
<organism evidence="8 9">
    <name type="scientific">Croceimicrobium hydrocarbonivorans</name>
    <dbReference type="NCBI Taxonomy" id="2761580"/>
    <lineage>
        <taxon>Bacteria</taxon>
        <taxon>Pseudomonadati</taxon>
        <taxon>Bacteroidota</taxon>
        <taxon>Flavobacteriia</taxon>
        <taxon>Flavobacteriales</taxon>
        <taxon>Owenweeksiaceae</taxon>
        <taxon>Croceimicrobium</taxon>
    </lineage>
</organism>
<gene>
    <name evidence="8" type="ORF">H4K34_13935</name>
</gene>
<name>A0A7H0VCM0_9FLAO</name>
<dbReference type="KEGG" id="chyd:H4K34_13935"/>
<proteinExistence type="predicted"/>
<dbReference type="GO" id="GO:0005886">
    <property type="term" value="C:plasma membrane"/>
    <property type="evidence" value="ECO:0007669"/>
    <property type="project" value="UniProtKB-SubCell"/>
</dbReference>
<evidence type="ECO:0000256" key="6">
    <source>
        <dbReference type="SAM" id="Phobius"/>
    </source>
</evidence>
<protein>
    <submittedName>
        <fullName evidence="8">ABC transporter permease</fullName>
    </submittedName>
</protein>
<evidence type="ECO:0000256" key="4">
    <source>
        <dbReference type="ARBA" id="ARBA00022989"/>
    </source>
</evidence>
<keyword evidence="4 6" id="KW-1133">Transmembrane helix</keyword>
<evidence type="ECO:0000313" key="8">
    <source>
        <dbReference type="EMBL" id="QNR23468.1"/>
    </source>
</evidence>
<dbReference type="EMBL" id="CP060139">
    <property type="protein sequence ID" value="QNR23468.1"/>
    <property type="molecule type" value="Genomic_DNA"/>
</dbReference>